<comment type="caution">
    <text evidence="7">The sequence shown here is derived from an EMBL/GenBank/DDBJ whole genome shotgun (WGS) entry which is preliminary data.</text>
</comment>
<feature type="transmembrane region" description="Helical" evidence="6">
    <location>
        <begin position="532"/>
        <end position="557"/>
    </location>
</feature>
<name>A0A561XHT5_ACIDE</name>
<proteinExistence type="predicted"/>
<feature type="transmembrane region" description="Helical" evidence="6">
    <location>
        <begin position="319"/>
        <end position="338"/>
    </location>
</feature>
<feature type="transmembrane region" description="Helical" evidence="6">
    <location>
        <begin position="140"/>
        <end position="159"/>
    </location>
</feature>
<comment type="subcellular location">
    <subcellularLocation>
        <location evidence="1">Cell membrane</location>
        <topology evidence="1">Multi-pass membrane protein</topology>
    </subcellularLocation>
</comment>
<feature type="transmembrane region" description="Helical" evidence="6">
    <location>
        <begin position="216"/>
        <end position="235"/>
    </location>
</feature>
<dbReference type="PANTHER" id="PTHR30482">
    <property type="entry name" value="HIGH-AFFINITY BRANCHED-CHAIN AMINO ACID TRANSPORT SYSTEM PERMEASE"/>
    <property type="match status" value="1"/>
</dbReference>
<gene>
    <name evidence="7" type="ORF">ATF69_3245</name>
</gene>
<evidence type="ECO:0000256" key="5">
    <source>
        <dbReference type="ARBA" id="ARBA00023136"/>
    </source>
</evidence>
<protein>
    <submittedName>
        <fullName evidence="7">ABC-type branched-subunit amino acid transport system permease subunit</fullName>
    </submittedName>
</protein>
<dbReference type="PANTHER" id="PTHR30482:SF17">
    <property type="entry name" value="ABC TRANSPORTER ATP-BINDING PROTEIN"/>
    <property type="match status" value="1"/>
</dbReference>
<feature type="transmembrane region" description="Helical" evidence="6">
    <location>
        <begin position="293"/>
        <end position="313"/>
    </location>
</feature>
<feature type="transmembrane region" description="Helical" evidence="6">
    <location>
        <begin position="445"/>
        <end position="463"/>
    </location>
</feature>
<sequence>MNIYLLQVINGIGIGMLYFLLAVGLSIVFGLLRFVNFAHGAFYLIGAYFCYQMTRWGMSFWLALVVVPLVVGAIGWATEKLVLRHVYASDHEFHILVTVGLALAVQELVILQWGPLGDSVAVPDSLQGVVMWGSFIYPKYRLFVIGFTSVLAVLLWWVLEGTRLGSAVRAGSESTEMVSLLGINVLRIFSLVFGLGAATAALAGVLASPIRGAEPFMGIEALAVAFVVVVVGGAGQFQRRIAGRIDDRHCAKRHEHAMARRGPPDDLCGHGGRAATASPRPAGPQGVNPMKKYTHFLFAAVVVVAMPLLMQSGSLASEVLIFALAAMGCNLLLGFTGLLSFGQGIFFGLGSYTVALLLTRWPVPMPLALLLATVMGAIGAAVVGWVAIRQRGTYFVMLTLAFAQMFYFIAYTATGLTGGDNGLMDIPRPNVSILGFDLWTLASPWQFYGFVSLIFLVVFWLLLKVSRSTFGRTLLAVRDNEERAAAIGYNLRLLKLQAFVISGAVTGLAGALHAMMTGLAPLSNAEYHTSEMILVMTVIGGTGNLFASLLGSAFYLLLADWLSQLWPRWLLLLGIALMAVSLWMQRGLWGLGETVWNRPQGHRKQSADTVVTPSAAAVPAKGEQA</sequence>
<feature type="transmembrane region" description="Helical" evidence="6">
    <location>
        <begin position="369"/>
        <end position="388"/>
    </location>
</feature>
<feature type="transmembrane region" description="Helical" evidence="6">
    <location>
        <begin position="395"/>
        <end position="414"/>
    </location>
</feature>
<dbReference type="AlphaFoldDB" id="A0A561XHT5"/>
<evidence type="ECO:0000256" key="3">
    <source>
        <dbReference type="ARBA" id="ARBA00022692"/>
    </source>
</evidence>
<feature type="transmembrane region" description="Helical" evidence="6">
    <location>
        <begin position="60"/>
        <end position="83"/>
    </location>
</feature>
<dbReference type="GO" id="GO:0005886">
    <property type="term" value="C:plasma membrane"/>
    <property type="evidence" value="ECO:0007669"/>
    <property type="project" value="UniProtKB-SubCell"/>
</dbReference>
<evidence type="ECO:0000256" key="1">
    <source>
        <dbReference type="ARBA" id="ARBA00004651"/>
    </source>
</evidence>
<keyword evidence="3 6" id="KW-0812">Transmembrane</keyword>
<evidence type="ECO:0000313" key="8">
    <source>
        <dbReference type="Proteomes" id="UP000321485"/>
    </source>
</evidence>
<dbReference type="InterPro" id="IPR043428">
    <property type="entry name" value="LivM-like"/>
</dbReference>
<evidence type="ECO:0000256" key="4">
    <source>
        <dbReference type="ARBA" id="ARBA00022989"/>
    </source>
</evidence>
<feature type="transmembrane region" description="Helical" evidence="6">
    <location>
        <begin position="37"/>
        <end position="54"/>
    </location>
</feature>
<reference evidence="7 8" key="1">
    <citation type="journal article" date="2015" name="Stand. Genomic Sci.">
        <title>Genomic Encyclopedia of Bacterial and Archaeal Type Strains, Phase III: the genomes of soil and plant-associated and newly described type strains.</title>
        <authorList>
            <person name="Whitman W.B."/>
            <person name="Woyke T."/>
            <person name="Klenk H.P."/>
            <person name="Zhou Y."/>
            <person name="Lilburn T.G."/>
            <person name="Beck B.J."/>
            <person name="De Vos P."/>
            <person name="Vandamme P."/>
            <person name="Eisen J.A."/>
            <person name="Garrity G."/>
            <person name="Hugenholtz P."/>
            <person name="Kyrpides N.C."/>
        </authorList>
    </citation>
    <scope>NUCLEOTIDE SEQUENCE [LARGE SCALE GENOMIC DNA]</scope>
    <source>
        <strain evidence="7 8">DSM 64</strain>
    </source>
</reference>
<keyword evidence="4 6" id="KW-1133">Transmembrane helix</keyword>
<dbReference type="GO" id="GO:0015658">
    <property type="term" value="F:branched-chain amino acid transmembrane transporter activity"/>
    <property type="evidence" value="ECO:0007669"/>
    <property type="project" value="InterPro"/>
</dbReference>
<accession>A0A561XHT5</accession>
<evidence type="ECO:0000256" key="2">
    <source>
        <dbReference type="ARBA" id="ARBA00022475"/>
    </source>
</evidence>
<feature type="transmembrane region" description="Helical" evidence="6">
    <location>
        <begin position="180"/>
        <end position="210"/>
    </location>
</feature>
<dbReference type="CDD" id="cd06581">
    <property type="entry name" value="TM_PBP1_LivM_like"/>
    <property type="match status" value="1"/>
</dbReference>
<dbReference type="InterPro" id="IPR001851">
    <property type="entry name" value="ABC_transp_permease"/>
</dbReference>
<keyword evidence="5 6" id="KW-0472">Membrane</keyword>
<feature type="transmembrane region" description="Helical" evidence="6">
    <location>
        <begin position="569"/>
        <end position="589"/>
    </location>
</feature>
<feature type="transmembrane region" description="Helical" evidence="6">
    <location>
        <begin position="498"/>
        <end position="520"/>
    </location>
</feature>
<organism evidence="7 8">
    <name type="scientific">Acidovorax delafieldii</name>
    <name type="common">Pseudomonas delafieldii</name>
    <dbReference type="NCBI Taxonomy" id="47920"/>
    <lineage>
        <taxon>Bacteria</taxon>
        <taxon>Pseudomonadati</taxon>
        <taxon>Pseudomonadota</taxon>
        <taxon>Betaproteobacteria</taxon>
        <taxon>Burkholderiales</taxon>
        <taxon>Comamonadaceae</taxon>
        <taxon>Acidovorax</taxon>
    </lineage>
</organism>
<dbReference type="CDD" id="cd06582">
    <property type="entry name" value="TM_PBP1_LivH_like"/>
    <property type="match status" value="1"/>
</dbReference>
<dbReference type="EMBL" id="VJWE01000015">
    <property type="protein sequence ID" value="TWG35684.1"/>
    <property type="molecule type" value="Genomic_DNA"/>
</dbReference>
<dbReference type="Proteomes" id="UP000321485">
    <property type="component" value="Unassembled WGS sequence"/>
</dbReference>
<feature type="transmembrane region" description="Helical" evidence="6">
    <location>
        <begin position="345"/>
        <end position="363"/>
    </location>
</feature>
<dbReference type="Pfam" id="PF02653">
    <property type="entry name" value="BPD_transp_2"/>
    <property type="match status" value="2"/>
</dbReference>
<evidence type="ECO:0000256" key="6">
    <source>
        <dbReference type="SAM" id="Phobius"/>
    </source>
</evidence>
<feature type="transmembrane region" description="Helical" evidence="6">
    <location>
        <begin position="12"/>
        <end position="32"/>
    </location>
</feature>
<evidence type="ECO:0000313" key="7">
    <source>
        <dbReference type="EMBL" id="TWG35684.1"/>
    </source>
</evidence>
<keyword evidence="2" id="KW-1003">Cell membrane</keyword>